<accession>A0ABD1S890</accession>
<dbReference type="Pfam" id="PF00023">
    <property type="entry name" value="Ank"/>
    <property type="match status" value="1"/>
</dbReference>
<keyword evidence="1" id="KW-0040">ANK repeat</keyword>
<reference evidence="3" key="1">
    <citation type="submission" date="2024-07" db="EMBL/GenBank/DDBJ databases">
        <title>Two chromosome-level genome assemblies of Korean endemic species Abeliophyllum distichum and Forsythia ovata (Oleaceae).</title>
        <authorList>
            <person name="Jang H."/>
        </authorList>
    </citation>
    <scope>NUCLEOTIDE SEQUENCE [LARGE SCALE GENOMIC DNA]</scope>
</reference>
<dbReference type="PROSITE" id="PS50297">
    <property type="entry name" value="ANK_REP_REGION"/>
    <property type="match status" value="1"/>
</dbReference>
<dbReference type="AlphaFoldDB" id="A0ABD1S890"/>
<evidence type="ECO:0000256" key="1">
    <source>
        <dbReference type="PROSITE-ProRule" id="PRU00023"/>
    </source>
</evidence>
<dbReference type="Proteomes" id="UP001604277">
    <property type="component" value="Unassembled WGS sequence"/>
</dbReference>
<dbReference type="InterPro" id="IPR036770">
    <property type="entry name" value="Ankyrin_rpt-contain_sf"/>
</dbReference>
<evidence type="ECO:0000313" key="3">
    <source>
        <dbReference type="Proteomes" id="UP001604277"/>
    </source>
</evidence>
<dbReference type="SMART" id="SM00248">
    <property type="entry name" value="ANK"/>
    <property type="match status" value="1"/>
</dbReference>
<proteinExistence type="predicted"/>
<gene>
    <name evidence="2" type="ORF">Fot_39739</name>
</gene>
<sequence length="105" mass="11132">MGEEKPKSTGVWATVKPFVNGGASGMLATCVIRTPLMLAAMHGNISCVKKLIEAGANYVQLSGAKPKEDKLDFNFDANSNSSAVTKAISKWLICCGFSRLARGHS</sequence>
<keyword evidence="3" id="KW-1185">Reference proteome</keyword>
<dbReference type="InterPro" id="IPR002110">
    <property type="entry name" value="Ankyrin_rpt"/>
</dbReference>
<name>A0ABD1S890_9LAMI</name>
<dbReference type="EMBL" id="JBFOLJ010000011">
    <property type="protein sequence ID" value="KAL2495982.1"/>
    <property type="molecule type" value="Genomic_DNA"/>
</dbReference>
<evidence type="ECO:0000313" key="2">
    <source>
        <dbReference type="EMBL" id="KAL2495982.1"/>
    </source>
</evidence>
<dbReference type="PROSITE" id="PS50088">
    <property type="entry name" value="ANK_REPEAT"/>
    <property type="match status" value="1"/>
</dbReference>
<dbReference type="SUPFAM" id="SSF48403">
    <property type="entry name" value="Ankyrin repeat"/>
    <property type="match status" value="1"/>
</dbReference>
<comment type="caution">
    <text evidence="2">The sequence shown here is derived from an EMBL/GenBank/DDBJ whole genome shotgun (WGS) entry which is preliminary data.</text>
</comment>
<organism evidence="2 3">
    <name type="scientific">Forsythia ovata</name>
    <dbReference type="NCBI Taxonomy" id="205694"/>
    <lineage>
        <taxon>Eukaryota</taxon>
        <taxon>Viridiplantae</taxon>
        <taxon>Streptophyta</taxon>
        <taxon>Embryophyta</taxon>
        <taxon>Tracheophyta</taxon>
        <taxon>Spermatophyta</taxon>
        <taxon>Magnoliopsida</taxon>
        <taxon>eudicotyledons</taxon>
        <taxon>Gunneridae</taxon>
        <taxon>Pentapetalae</taxon>
        <taxon>asterids</taxon>
        <taxon>lamiids</taxon>
        <taxon>Lamiales</taxon>
        <taxon>Oleaceae</taxon>
        <taxon>Forsythieae</taxon>
        <taxon>Forsythia</taxon>
    </lineage>
</organism>
<feature type="repeat" description="ANK" evidence="1">
    <location>
        <begin position="33"/>
        <end position="57"/>
    </location>
</feature>
<dbReference type="Gene3D" id="1.25.40.20">
    <property type="entry name" value="Ankyrin repeat-containing domain"/>
    <property type="match status" value="1"/>
</dbReference>
<protein>
    <submittedName>
        <fullName evidence="2">Mitochondrial substrate carrier family protein</fullName>
    </submittedName>
</protein>